<accession>A0ABU3VQP1</accession>
<organism evidence="2 3">
    <name type="scientific">Methanimicrococcus hacksteinii</name>
    <dbReference type="NCBI Taxonomy" id="3028293"/>
    <lineage>
        <taxon>Archaea</taxon>
        <taxon>Methanobacteriati</taxon>
        <taxon>Methanobacteriota</taxon>
        <taxon>Stenosarchaea group</taxon>
        <taxon>Methanomicrobia</taxon>
        <taxon>Methanosarcinales</taxon>
        <taxon>Methanosarcinaceae</taxon>
        <taxon>Methanimicrococcus</taxon>
    </lineage>
</organism>
<gene>
    <name evidence="2" type="ORF">MmiAt1_13260</name>
</gene>
<dbReference type="Proteomes" id="UP001272052">
    <property type="component" value="Unassembled WGS sequence"/>
</dbReference>
<dbReference type="Gene3D" id="2.30.130.30">
    <property type="entry name" value="Hypothetical protein"/>
    <property type="match status" value="1"/>
</dbReference>
<proteinExistence type="predicted"/>
<feature type="domain" description="ASCH" evidence="1">
    <location>
        <begin position="3"/>
        <end position="91"/>
    </location>
</feature>
<dbReference type="SUPFAM" id="SSF88697">
    <property type="entry name" value="PUA domain-like"/>
    <property type="match status" value="1"/>
</dbReference>
<dbReference type="RefSeq" id="WP_318786160.1">
    <property type="nucleotide sequence ID" value="NZ_JAWDKC010000022.1"/>
</dbReference>
<name>A0ABU3VQP1_9EURY</name>
<evidence type="ECO:0000313" key="2">
    <source>
        <dbReference type="EMBL" id="MDV0445732.1"/>
    </source>
</evidence>
<dbReference type="InterPro" id="IPR015947">
    <property type="entry name" value="PUA-like_sf"/>
</dbReference>
<protein>
    <recommendedName>
        <fullName evidence="1">ASCH domain-containing protein</fullName>
    </recommendedName>
</protein>
<dbReference type="EMBL" id="JAWDKC010000022">
    <property type="protein sequence ID" value="MDV0445732.1"/>
    <property type="molecule type" value="Genomic_DNA"/>
</dbReference>
<dbReference type="Pfam" id="PF04266">
    <property type="entry name" value="ASCH"/>
    <property type="match status" value="1"/>
</dbReference>
<sequence>MLLSINPEHVDKIMTGEKKFEFRKVRCRSDVDKIVIYATSPIMQVVGEVDILDIIEDRPDEVWNQTSAYAGISRKFYDDYYKGKEKAVAYKLGNVNKYEKSANLADFGIHSAPQSFIYL</sequence>
<evidence type="ECO:0000259" key="1">
    <source>
        <dbReference type="Pfam" id="PF04266"/>
    </source>
</evidence>
<reference evidence="2 3" key="1">
    <citation type="submission" date="2023-06" db="EMBL/GenBank/DDBJ databases">
        <title>Genome sequence of Methanimicrococcus sp. At1.</title>
        <authorList>
            <person name="Protasov E."/>
            <person name="Platt K."/>
            <person name="Poehlein A."/>
            <person name="Daniel R."/>
            <person name="Brune A."/>
        </authorList>
    </citation>
    <scope>NUCLEOTIDE SEQUENCE [LARGE SCALE GENOMIC DNA]</scope>
    <source>
        <strain evidence="2 3">At1</strain>
    </source>
</reference>
<dbReference type="InterPro" id="IPR007374">
    <property type="entry name" value="ASCH_domain"/>
</dbReference>
<keyword evidence="3" id="KW-1185">Reference proteome</keyword>
<comment type="caution">
    <text evidence="2">The sequence shown here is derived from an EMBL/GenBank/DDBJ whole genome shotgun (WGS) entry which is preliminary data.</text>
</comment>
<evidence type="ECO:0000313" key="3">
    <source>
        <dbReference type="Proteomes" id="UP001272052"/>
    </source>
</evidence>